<organism evidence="2 3">
    <name type="scientific">Orbilia brochopaga</name>
    <dbReference type="NCBI Taxonomy" id="3140254"/>
    <lineage>
        <taxon>Eukaryota</taxon>
        <taxon>Fungi</taxon>
        <taxon>Dikarya</taxon>
        <taxon>Ascomycota</taxon>
        <taxon>Pezizomycotina</taxon>
        <taxon>Orbiliomycetes</taxon>
        <taxon>Orbiliales</taxon>
        <taxon>Orbiliaceae</taxon>
        <taxon>Orbilia</taxon>
    </lineage>
</organism>
<sequence>MDLCEISIILTKITSKPLASSWSSTAYEQISRKTTQSLDWNIGSVMLTPTNPSQAGSAIGRVSSELIGGETLRERFEKCKRWITDVEKKVFGTVKLQHDDTYAQSIRKDIGKFMISDIESNAMVGLLGEVGSGKSTLINALLDVGDFVPTSRYGVCAPVVLKFAKPLPGMPKYFVEVEYFSREDMEEEARLLWLEMLSDVTNSQHDYEEPSSKEGKAARMRFQHLFPDTNLDSHATLRKRIAHLYGTHKYLQDTCQTFDPGSQRECAKVLQQLLISPGETKPNEAEMWTIIKCIRVYLDAHVLSSGAILVDIPGLDNPSARATISQEYIARSQELIVVVSDQNLMRIKDHEPPINIGYEGLFGIDGRGRATIAVTFLGRPALDEAMRHLKRDACHRSQENENEHQRMLNASSDGLGFEYVLKKD</sequence>
<dbReference type="InterPro" id="IPR027417">
    <property type="entry name" value="P-loop_NTPase"/>
</dbReference>
<comment type="caution">
    <text evidence="2">The sequence shown here is derived from an EMBL/GenBank/DDBJ whole genome shotgun (WGS) entry which is preliminary data.</text>
</comment>
<dbReference type="Proteomes" id="UP001375240">
    <property type="component" value="Unassembled WGS sequence"/>
</dbReference>
<dbReference type="PANTHER" id="PTHR36681">
    <property type="entry name" value="NUCLEAR GTPASE, GERMINAL CENTER-ASSOCIATED, TANDEM DUPLICATE 3"/>
    <property type="match status" value="1"/>
</dbReference>
<dbReference type="PANTHER" id="PTHR36681:SF3">
    <property type="entry name" value="NUCLEAR GTPASE, GERMINAL CENTER-ASSOCIATED, TANDEM DUPLICATE 3"/>
    <property type="match status" value="1"/>
</dbReference>
<dbReference type="AlphaFoldDB" id="A0AAV9UPI6"/>
<evidence type="ECO:0000313" key="2">
    <source>
        <dbReference type="EMBL" id="KAK6344009.1"/>
    </source>
</evidence>
<protein>
    <recommendedName>
        <fullName evidence="1">Dynamin N-terminal domain-containing protein</fullName>
    </recommendedName>
</protein>
<reference evidence="2 3" key="1">
    <citation type="submission" date="2019-10" db="EMBL/GenBank/DDBJ databases">
        <authorList>
            <person name="Palmer J.M."/>
        </authorList>
    </citation>
    <scope>NUCLEOTIDE SEQUENCE [LARGE SCALE GENOMIC DNA]</scope>
    <source>
        <strain evidence="2 3">TWF696</strain>
    </source>
</reference>
<name>A0AAV9UPI6_9PEZI</name>
<dbReference type="InterPro" id="IPR045063">
    <property type="entry name" value="Dynamin_N"/>
</dbReference>
<dbReference type="Gene3D" id="3.40.50.300">
    <property type="entry name" value="P-loop containing nucleotide triphosphate hydrolases"/>
    <property type="match status" value="1"/>
</dbReference>
<evidence type="ECO:0000313" key="3">
    <source>
        <dbReference type="Proteomes" id="UP001375240"/>
    </source>
</evidence>
<evidence type="ECO:0000259" key="1">
    <source>
        <dbReference type="Pfam" id="PF00350"/>
    </source>
</evidence>
<dbReference type="Pfam" id="PF00350">
    <property type="entry name" value="Dynamin_N"/>
    <property type="match status" value="1"/>
</dbReference>
<proteinExistence type="predicted"/>
<dbReference type="EMBL" id="JAVHNQ010000006">
    <property type="protein sequence ID" value="KAK6344009.1"/>
    <property type="molecule type" value="Genomic_DNA"/>
</dbReference>
<gene>
    <name evidence="2" type="ORF">TWF696_007657</name>
</gene>
<accession>A0AAV9UPI6</accession>
<keyword evidence="3" id="KW-1185">Reference proteome</keyword>
<feature type="domain" description="Dynamin N-terminal" evidence="1">
    <location>
        <begin position="125"/>
        <end position="343"/>
    </location>
</feature>
<dbReference type="SUPFAM" id="SSF52540">
    <property type="entry name" value="P-loop containing nucleoside triphosphate hydrolases"/>
    <property type="match status" value="1"/>
</dbReference>